<protein>
    <submittedName>
        <fullName evidence="2">Uncharacterized protein</fullName>
    </submittedName>
</protein>
<keyword evidence="3" id="KW-1185">Reference proteome</keyword>
<evidence type="ECO:0000256" key="1">
    <source>
        <dbReference type="SAM" id="Phobius"/>
    </source>
</evidence>
<keyword evidence="1" id="KW-0812">Transmembrane</keyword>
<feature type="transmembrane region" description="Helical" evidence="1">
    <location>
        <begin position="16"/>
        <end position="37"/>
    </location>
</feature>
<reference evidence="2 3" key="1">
    <citation type="submission" date="2012-12" db="EMBL/GenBank/DDBJ databases">
        <title>Novel taxa of Listeriaceae from agricultural environments in the United States.</title>
        <authorList>
            <person name="den Bakker H.C."/>
            <person name="Allred A."/>
            <person name="Warchocki S."/>
            <person name="Wright E.M."/>
            <person name="Burrell A."/>
            <person name="Nightingale K.K."/>
            <person name="Kephart D."/>
            <person name="Wiedmann M."/>
        </authorList>
    </citation>
    <scope>NUCLEOTIDE SEQUENCE [LARGE SCALE GENOMIC DNA]</scope>
    <source>
        <strain evidence="2 3">FSL F6-1037</strain>
    </source>
</reference>
<comment type="caution">
    <text evidence="2">The sequence shown here is derived from an EMBL/GenBank/DDBJ whole genome shotgun (WGS) entry which is preliminary data.</text>
</comment>
<keyword evidence="1" id="KW-0472">Membrane</keyword>
<organism evidence="2 3">
    <name type="scientific">Brochothrix campestris FSL F6-1037</name>
    <dbReference type="NCBI Taxonomy" id="1265861"/>
    <lineage>
        <taxon>Bacteria</taxon>
        <taxon>Bacillati</taxon>
        <taxon>Bacillota</taxon>
        <taxon>Bacilli</taxon>
        <taxon>Bacillales</taxon>
        <taxon>Listeriaceae</taxon>
        <taxon>Brochothrix</taxon>
    </lineage>
</organism>
<evidence type="ECO:0000313" key="3">
    <source>
        <dbReference type="Proteomes" id="UP000019243"/>
    </source>
</evidence>
<accession>W7CLZ1</accession>
<name>W7CLZ1_9LIST</name>
<feature type="transmembrane region" description="Helical" evidence="1">
    <location>
        <begin position="43"/>
        <end position="68"/>
    </location>
</feature>
<proteinExistence type="predicted"/>
<dbReference type="EMBL" id="AODH01000038">
    <property type="protein sequence ID" value="EUJ38037.1"/>
    <property type="molecule type" value="Genomic_DNA"/>
</dbReference>
<dbReference type="STRING" id="1265861.BCAMP_09270"/>
<dbReference type="AlphaFoldDB" id="W7CLZ1"/>
<sequence length="106" mass="11773">MFATGTRLTFIVKQRIAILSLQLTMTFFYSIGLFITLPPLSHIQLLQVIGLLFNQSLCLGIMGALTLLIKETKLLTVSALLLTIGLLLCNFFFADGTSALITFFWI</sequence>
<keyword evidence="1" id="KW-1133">Transmembrane helix</keyword>
<feature type="transmembrane region" description="Helical" evidence="1">
    <location>
        <begin position="80"/>
        <end position="105"/>
    </location>
</feature>
<dbReference type="Proteomes" id="UP000019243">
    <property type="component" value="Unassembled WGS sequence"/>
</dbReference>
<evidence type="ECO:0000313" key="2">
    <source>
        <dbReference type="EMBL" id="EUJ38037.1"/>
    </source>
</evidence>
<gene>
    <name evidence="2" type="ORF">BCAMP_09270</name>
</gene>